<gene>
    <name evidence="2" type="ORF">ACHE_51215S</name>
</gene>
<dbReference type="Proteomes" id="UP000637239">
    <property type="component" value="Chromosome 5"/>
</dbReference>
<organism evidence="2 3">
    <name type="scientific">Aspergillus chevalieri</name>
    <name type="common">Eurotium chevalieri</name>
    <dbReference type="NCBI Taxonomy" id="182096"/>
    <lineage>
        <taxon>Eukaryota</taxon>
        <taxon>Fungi</taxon>
        <taxon>Dikarya</taxon>
        <taxon>Ascomycota</taxon>
        <taxon>Pezizomycotina</taxon>
        <taxon>Eurotiomycetes</taxon>
        <taxon>Eurotiomycetidae</taxon>
        <taxon>Eurotiales</taxon>
        <taxon>Aspergillaceae</taxon>
        <taxon>Aspergillus</taxon>
        <taxon>Aspergillus subgen. Aspergillus</taxon>
    </lineage>
</organism>
<dbReference type="AlphaFoldDB" id="A0A7R7ZR45"/>
<name>A0A7R7ZR45_ASPCH</name>
<dbReference type="InterPro" id="IPR036047">
    <property type="entry name" value="F-box-like_dom_sf"/>
</dbReference>
<dbReference type="RefSeq" id="XP_043138539.1">
    <property type="nucleotide sequence ID" value="XM_043281017.1"/>
</dbReference>
<proteinExistence type="predicted"/>
<dbReference type="GeneID" id="66984375"/>
<dbReference type="PROSITE" id="PS50181">
    <property type="entry name" value="FBOX"/>
    <property type="match status" value="1"/>
</dbReference>
<dbReference type="SUPFAM" id="SSF81383">
    <property type="entry name" value="F-box domain"/>
    <property type="match status" value="1"/>
</dbReference>
<evidence type="ECO:0000259" key="1">
    <source>
        <dbReference type="PROSITE" id="PS50181"/>
    </source>
</evidence>
<dbReference type="KEGG" id="ache:ACHE_51215S"/>
<accession>A0A7R7ZR45</accession>
<evidence type="ECO:0000313" key="3">
    <source>
        <dbReference type="Proteomes" id="UP000637239"/>
    </source>
</evidence>
<dbReference type="InterPro" id="IPR001810">
    <property type="entry name" value="F-box_dom"/>
</dbReference>
<keyword evidence="3" id="KW-1185">Reference proteome</keyword>
<sequence length="332" mass="38216">MRHFCSICGVLIRSSAAENDMGPPVEDLEWYQLIRTFYKGSPECTVEATGLGYLNSFNQPVVPVNFNEFYLQPDVVIDNFVPSFDAGLHNPTYLVHEACWRVLLDRILYGNPLTDLVAVALAQLFWGACLYRQYSCVPRHDHGGSTEYWHAEGDPIEEMTQGGHGHCAVEPVGFFSIEDLRSCLGPEVPVEIPATSSIASTRRLEHGSDKFTNLPTEVIHILLTWLRSDDIQRLRLASRPVASISHPDLLPQFFWHGRFLPDFEMGFAMPIHTDGFHDWRSLYFRVKRGLKMHCSNRLRNRKRVWDFICNEEDWYQKLYTGSDDELDLCLFR</sequence>
<evidence type="ECO:0000313" key="2">
    <source>
        <dbReference type="EMBL" id="BCR90017.1"/>
    </source>
</evidence>
<protein>
    <recommendedName>
        <fullName evidence="1">F-box domain-containing protein</fullName>
    </recommendedName>
</protein>
<reference evidence="2" key="2">
    <citation type="submission" date="2021-02" db="EMBL/GenBank/DDBJ databases">
        <title>Aspergillus chevalieri M1 genome sequence.</title>
        <authorList>
            <person name="Kadooka C."/>
            <person name="Mori K."/>
            <person name="Futagami T."/>
        </authorList>
    </citation>
    <scope>NUCLEOTIDE SEQUENCE</scope>
    <source>
        <strain evidence="2">M1</strain>
    </source>
</reference>
<dbReference type="EMBL" id="AP024420">
    <property type="protein sequence ID" value="BCR90017.1"/>
    <property type="molecule type" value="Genomic_DNA"/>
</dbReference>
<feature type="domain" description="F-box" evidence="1">
    <location>
        <begin position="208"/>
        <end position="258"/>
    </location>
</feature>
<reference evidence="2" key="1">
    <citation type="submission" date="2021-01" db="EMBL/GenBank/DDBJ databases">
        <authorList>
            <consortium name="Aspergillus chevalieri M1 genome sequencing consortium"/>
            <person name="Kazuki M."/>
            <person name="Futagami T."/>
        </authorList>
    </citation>
    <scope>NUCLEOTIDE SEQUENCE</scope>
    <source>
        <strain evidence="2">M1</strain>
    </source>
</reference>